<proteinExistence type="predicted"/>
<sequence length="930" mass="105334">MFGNLTSESQQLQKSIQNGLNWLNQYAEPEKRISTLDELGKLRRQAKRLQYAAGFRPALAMFGISQVGKSYLVSNLARIPGQSLLQIDNAGLPADRVREIIGHDGPISFIDDINPKGGGTEATGVVTRFTTHHQSGQPGYLVRLLSQIDVVKIMALGYQYNVINSSYPDKLTAEKLDKLIASLNDLRQAGEQPGMSEDDVLDLRDYLNRNFQGMDLIGTLRRYGYWEKIASLIPQLRPVDRWSAFSLLWHEDAFMTDLFRQISQGLSELNFAAEGYVGLEAIAPQHQTIVDVKRFDELGDPERDTGSVNVMINGKSHLLNRSILTTITAELVLPLPKGIEQHSTRRFLQYADILDFPGARSMEGSEEVVYQKATETNAKMAPFLRGKVFYLFNSYNDSFGISSLLFCMDDRQNDVKGKLNINSMISQWVGANVGRTAEEREIRENALNQLIPADVRGDVARVNPFFLILTKINVEIDKCDPGKIGQPHFHDDIWEKRLETFFDKEIDKGSLDKWSRKWNNQGAFKNTFMIRDPRYSQVAYQVVDGIEEHSTRFEPVFADLQQSFVQSRHAVNHFHNPLLAWQEATQPSHNGIDYLLKYLLPACHPAIKEEQLRGALQEVRQGIGRALCAHYEGGSVEEKLKRARERRERIKLPLGLVVQQKRLGQLLATLTLAEQHTGGGMWDRQLAIDAMSQPDMFMKEANGTTTATTEQANQQSVVDFLEDMLGDFKETPSVATKAKLAPNLAYRYAEIFLGHWVGQLKDTADDRAFLHGFGFQKEEADILMEEMVRSMERDTLKDRLADKVGLYIEQPDNLEIVLSIGRAAVNEFVNTLGWSRVSAEDKRSNKALFQPIPNAPAVPIFDDTVLTVPDKTSLQPTVEDPGRFWYSQWFRGYYQSFEYNVLREANLADPERARINGLLEVIIKGLDYQC</sequence>
<organism evidence="1 2">
    <name type="scientific">Spirosoma fluviale</name>
    <dbReference type="NCBI Taxonomy" id="1597977"/>
    <lineage>
        <taxon>Bacteria</taxon>
        <taxon>Pseudomonadati</taxon>
        <taxon>Bacteroidota</taxon>
        <taxon>Cytophagia</taxon>
        <taxon>Cytophagales</taxon>
        <taxon>Cytophagaceae</taxon>
        <taxon>Spirosoma</taxon>
    </lineage>
</organism>
<keyword evidence="2" id="KW-1185">Reference proteome</keyword>
<dbReference type="OrthoDB" id="1060501at2"/>
<reference evidence="2" key="1">
    <citation type="submission" date="2017-09" db="EMBL/GenBank/DDBJ databases">
        <authorList>
            <person name="Varghese N."/>
            <person name="Submissions S."/>
        </authorList>
    </citation>
    <scope>NUCLEOTIDE SEQUENCE [LARGE SCALE GENOMIC DNA]</scope>
    <source>
        <strain evidence="2">DSM 29961</strain>
    </source>
</reference>
<name>A0A286GW43_9BACT</name>
<protein>
    <submittedName>
        <fullName evidence="1">Virulence factor</fullName>
    </submittedName>
</protein>
<dbReference type="EMBL" id="OCNH01000010">
    <property type="protein sequence ID" value="SOD99712.1"/>
    <property type="molecule type" value="Genomic_DNA"/>
</dbReference>
<evidence type="ECO:0000313" key="2">
    <source>
        <dbReference type="Proteomes" id="UP000219452"/>
    </source>
</evidence>
<gene>
    <name evidence="1" type="ORF">SAMN06269250_0124</name>
</gene>
<accession>A0A286GW43</accession>
<dbReference type="AlphaFoldDB" id="A0A286GW43"/>
<evidence type="ECO:0000313" key="1">
    <source>
        <dbReference type="EMBL" id="SOD99712.1"/>
    </source>
</evidence>
<dbReference type="Proteomes" id="UP000219452">
    <property type="component" value="Unassembled WGS sequence"/>
</dbReference>
<dbReference type="Pfam" id="PF10139">
    <property type="entry name" value="Virul_Fac"/>
    <property type="match status" value="1"/>
</dbReference>
<dbReference type="InterPro" id="IPR017030">
    <property type="entry name" value="Vir_effector_SfrC"/>
</dbReference>
<dbReference type="RefSeq" id="WP_097132102.1">
    <property type="nucleotide sequence ID" value="NZ_OCNH01000010.1"/>
</dbReference>